<proteinExistence type="predicted"/>
<dbReference type="Proteomes" id="UP000019141">
    <property type="component" value="Unassembled WGS sequence"/>
</dbReference>
<organism evidence="1 2">
    <name type="scientific">Entotheonella factor</name>
    <dbReference type="NCBI Taxonomy" id="1429438"/>
    <lineage>
        <taxon>Bacteria</taxon>
        <taxon>Pseudomonadati</taxon>
        <taxon>Nitrospinota/Tectimicrobiota group</taxon>
        <taxon>Candidatus Tectimicrobiota</taxon>
        <taxon>Candidatus Entotheonellia</taxon>
        <taxon>Candidatus Entotheonellales</taxon>
        <taxon>Candidatus Entotheonellaceae</taxon>
        <taxon>Candidatus Entotheonella</taxon>
    </lineage>
</organism>
<sequence>MTEYAKRVTRPKAAVHVERCSLPAAALLQRHTLLLGRIHSRYARILNIQTPDGQLLTLQGPGPLLAPCSAALAEGLENHAPHLSPGDLVTQGADASAALHLITAHAVHWDGRLLPRGTFTFTFTGTATATATATAANFRNIAAQLTQWLMQHAREQGIAPVLTALHGSAMPSPLHRRFCQALMPMLTRHLSAASIADMANQLIGLGEGLTPSGDDLLVGFWAVLHLTGHAHRLLPAPTWLATLAANTTDLSAAFLRCALEGHFSEPMVRFMHALYSPDPNAWQVPAADLARVGHSSGVDAMVGVAFANHLLAAVGMNHLQSP</sequence>
<dbReference type="AlphaFoldDB" id="W4L4Z1"/>
<reference evidence="1 2" key="1">
    <citation type="journal article" date="2014" name="Nature">
        <title>An environmental bacterial taxon with a large and distinct metabolic repertoire.</title>
        <authorList>
            <person name="Wilson M.C."/>
            <person name="Mori T."/>
            <person name="Ruckert C."/>
            <person name="Uria A.R."/>
            <person name="Helf M.J."/>
            <person name="Takada K."/>
            <person name="Gernert C."/>
            <person name="Steffens U.A."/>
            <person name="Heycke N."/>
            <person name="Schmitt S."/>
            <person name="Rinke C."/>
            <person name="Helfrich E.J."/>
            <person name="Brachmann A.O."/>
            <person name="Gurgui C."/>
            <person name="Wakimoto T."/>
            <person name="Kracht M."/>
            <person name="Crusemann M."/>
            <person name="Hentschel U."/>
            <person name="Abe I."/>
            <person name="Matsunaga S."/>
            <person name="Kalinowski J."/>
            <person name="Takeyama H."/>
            <person name="Piel J."/>
        </authorList>
    </citation>
    <scope>NUCLEOTIDE SEQUENCE [LARGE SCALE GENOMIC DNA]</scope>
    <source>
        <strain evidence="2">TSY1</strain>
    </source>
</reference>
<gene>
    <name evidence="1" type="ORF">ETSY1_40575</name>
</gene>
<protein>
    <recommendedName>
        <fullName evidence="3">DUF2877 domain-containing protein</fullName>
    </recommendedName>
</protein>
<name>W4L4Z1_ENTF1</name>
<dbReference type="EMBL" id="AZHW01001301">
    <property type="protein sequence ID" value="ETW93127.1"/>
    <property type="molecule type" value="Genomic_DNA"/>
</dbReference>
<comment type="caution">
    <text evidence="1">The sequence shown here is derived from an EMBL/GenBank/DDBJ whole genome shotgun (WGS) entry which is preliminary data.</text>
</comment>
<keyword evidence="2" id="KW-1185">Reference proteome</keyword>
<accession>W4L4Z1</accession>
<evidence type="ECO:0008006" key="3">
    <source>
        <dbReference type="Google" id="ProtNLM"/>
    </source>
</evidence>
<evidence type="ECO:0000313" key="2">
    <source>
        <dbReference type="Proteomes" id="UP000019141"/>
    </source>
</evidence>
<dbReference type="HOGENOM" id="CLU_072005_2_0_7"/>
<evidence type="ECO:0000313" key="1">
    <source>
        <dbReference type="EMBL" id="ETW93127.1"/>
    </source>
</evidence>
<dbReference type="Pfam" id="PF11392">
    <property type="entry name" value="AllH"/>
    <property type="match status" value="1"/>
</dbReference>
<dbReference type="InterPro" id="IPR021530">
    <property type="entry name" value="AllH-like"/>
</dbReference>